<dbReference type="AlphaFoldDB" id="A0AA38IY41"/>
<name>A0AA38IY41_9CUCU</name>
<sequence>MSEFALQFIIRVMLAPYIYHLCFDKPPQGKISSSRPRCINAIFSAYADGALLLFSKLVALYLRHLNRRNNKSKLLLLRGLQVLTKQKGNGAKKTG</sequence>
<keyword evidence="2" id="KW-1185">Reference proteome</keyword>
<comment type="caution">
    <text evidence="1">The sequence shown here is derived from an EMBL/GenBank/DDBJ whole genome shotgun (WGS) entry which is preliminary data.</text>
</comment>
<accession>A0AA38IY41</accession>
<evidence type="ECO:0000313" key="2">
    <source>
        <dbReference type="Proteomes" id="UP001168821"/>
    </source>
</evidence>
<evidence type="ECO:0000313" key="1">
    <source>
        <dbReference type="EMBL" id="KAJ3663783.1"/>
    </source>
</evidence>
<gene>
    <name evidence="1" type="ORF">Zmor_008010</name>
</gene>
<dbReference type="Proteomes" id="UP001168821">
    <property type="component" value="Unassembled WGS sequence"/>
</dbReference>
<reference evidence="1" key="1">
    <citation type="journal article" date="2023" name="G3 (Bethesda)">
        <title>Whole genome assemblies of Zophobas morio and Tenebrio molitor.</title>
        <authorList>
            <person name="Kaur S."/>
            <person name="Stinson S.A."/>
            <person name="diCenzo G.C."/>
        </authorList>
    </citation>
    <scope>NUCLEOTIDE SEQUENCE</scope>
    <source>
        <strain evidence="1">QUZm001</strain>
    </source>
</reference>
<dbReference type="EMBL" id="JALNTZ010000002">
    <property type="protein sequence ID" value="KAJ3663783.1"/>
    <property type="molecule type" value="Genomic_DNA"/>
</dbReference>
<proteinExistence type="predicted"/>
<organism evidence="1 2">
    <name type="scientific">Zophobas morio</name>
    <dbReference type="NCBI Taxonomy" id="2755281"/>
    <lineage>
        <taxon>Eukaryota</taxon>
        <taxon>Metazoa</taxon>
        <taxon>Ecdysozoa</taxon>
        <taxon>Arthropoda</taxon>
        <taxon>Hexapoda</taxon>
        <taxon>Insecta</taxon>
        <taxon>Pterygota</taxon>
        <taxon>Neoptera</taxon>
        <taxon>Endopterygota</taxon>
        <taxon>Coleoptera</taxon>
        <taxon>Polyphaga</taxon>
        <taxon>Cucujiformia</taxon>
        <taxon>Tenebrionidae</taxon>
        <taxon>Zophobas</taxon>
    </lineage>
</organism>
<protein>
    <submittedName>
        <fullName evidence="1">Uncharacterized protein</fullName>
    </submittedName>
</protein>